<sequence length="183" mass="21007">MSGESMIREVRVDSDAALMPELRRLYETAFPVEEQIPYHDLVRLLPVMPIAYSAWYAGDSFVGLTLVCEWPTANWFWYFAVADGMRGRGYGSMVLKAVMARYSGRVLVLDIESPRQQCANLEQRRRRHAFYLRHGLRDTGLERTFSGVAYTMLASADSVFTDSDYESLLAELGRCWEAMPRKE</sequence>
<accession>A0A938WMT4</accession>
<dbReference type="PROSITE" id="PS51186">
    <property type="entry name" value="GNAT"/>
    <property type="match status" value="1"/>
</dbReference>
<dbReference type="Pfam" id="PF00583">
    <property type="entry name" value="Acetyltransf_1"/>
    <property type="match status" value="1"/>
</dbReference>
<dbReference type="Proteomes" id="UP000764045">
    <property type="component" value="Unassembled WGS sequence"/>
</dbReference>
<protein>
    <submittedName>
        <fullName evidence="2">GNAT family N-acetyltransferase</fullName>
    </submittedName>
</protein>
<dbReference type="GO" id="GO:0016747">
    <property type="term" value="F:acyltransferase activity, transferring groups other than amino-acyl groups"/>
    <property type="evidence" value="ECO:0007669"/>
    <property type="project" value="InterPro"/>
</dbReference>
<dbReference type="InterPro" id="IPR000182">
    <property type="entry name" value="GNAT_dom"/>
</dbReference>
<evidence type="ECO:0000313" key="3">
    <source>
        <dbReference type="Proteomes" id="UP000764045"/>
    </source>
</evidence>
<comment type="caution">
    <text evidence="2">The sequence shown here is derived from an EMBL/GenBank/DDBJ whole genome shotgun (WGS) entry which is preliminary data.</text>
</comment>
<evidence type="ECO:0000259" key="1">
    <source>
        <dbReference type="PROSITE" id="PS51186"/>
    </source>
</evidence>
<reference evidence="2 3" key="1">
    <citation type="journal article" date="2021" name="Sci. Rep.">
        <title>The distribution of antibiotic resistance genes in chicken gut microbiota commensals.</title>
        <authorList>
            <person name="Juricova H."/>
            <person name="Matiasovicova J."/>
            <person name="Kubasova T."/>
            <person name="Cejkova D."/>
            <person name="Rychlik I."/>
        </authorList>
    </citation>
    <scope>NUCLEOTIDE SEQUENCE [LARGE SCALE GENOMIC DNA]</scope>
    <source>
        <strain evidence="2 3">An819</strain>
    </source>
</reference>
<name>A0A938WMT4_9BACT</name>
<dbReference type="EMBL" id="JACJJL010000016">
    <property type="protein sequence ID" value="MBM6662134.1"/>
    <property type="molecule type" value="Genomic_DNA"/>
</dbReference>
<keyword evidence="3" id="KW-1185">Reference proteome</keyword>
<dbReference type="SUPFAM" id="SSF55729">
    <property type="entry name" value="Acyl-CoA N-acyltransferases (Nat)"/>
    <property type="match status" value="1"/>
</dbReference>
<gene>
    <name evidence="2" type="ORF">H6B30_10295</name>
</gene>
<dbReference type="AlphaFoldDB" id="A0A938WMT4"/>
<dbReference type="Gene3D" id="3.40.630.30">
    <property type="match status" value="1"/>
</dbReference>
<feature type="domain" description="N-acetyltransferase" evidence="1">
    <location>
        <begin position="5"/>
        <end position="157"/>
    </location>
</feature>
<organism evidence="2 3">
    <name type="scientific">Marseilla massiliensis</name>
    <dbReference type="NCBI Taxonomy" id="1841864"/>
    <lineage>
        <taxon>Bacteria</taxon>
        <taxon>Pseudomonadati</taxon>
        <taxon>Bacteroidota</taxon>
        <taxon>Bacteroidia</taxon>
        <taxon>Bacteroidales</taxon>
        <taxon>Prevotellaceae</taxon>
        <taxon>Marseilla</taxon>
    </lineage>
</organism>
<dbReference type="RefSeq" id="WP_205110278.1">
    <property type="nucleotide sequence ID" value="NZ_JACJJL010000016.1"/>
</dbReference>
<evidence type="ECO:0000313" key="2">
    <source>
        <dbReference type="EMBL" id="MBM6662134.1"/>
    </source>
</evidence>
<proteinExistence type="predicted"/>
<dbReference type="InterPro" id="IPR016181">
    <property type="entry name" value="Acyl_CoA_acyltransferase"/>
</dbReference>